<dbReference type="GO" id="GO:0000122">
    <property type="term" value="P:negative regulation of transcription by RNA polymerase II"/>
    <property type="evidence" value="ECO:0007669"/>
    <property type="project" value="TreeGrafter"/>
</dbReference>
<feature type="domain" description="Histone deacetylase interacting" evidence="9">
    <location>
        <begin position="602"/>
        <end position="703"/>
    </location>
</feature>
<dbReference type="PROSITE" id="PS51477">
    <property type="entry name" value="PAH"/>
    <property type="match status" value="3"/>
</dbReference>
<name>A0A8H7Q3F2_MORIS</name>
<dbReference type="PANTHER" id="PTHR12346:SF0">
    <property type="entry name" value="SIN3A, ISOFORM G"/>
    <property type="match status" value="1"/>
</dbReference>
<evidence type="ECO:0000259" key="9">
    <source>
        <dbReference type="SMART" id="SM00761"/>
    </source>
</evidence>
<gene>
    <name evidence="10" type="ORF">INT43_000738</name>
</gene>
<evidence type="ECO:0000256" key="5">
    <source>
        <dbReference type="ARBA" id="ARBA00023163"/>
    </source>
</evidence>
<reference evidence="10" key="1">
    <citation type="submission" date="2020-12" db="EMBL/GenBank/DDBJ databases">
        <title>Metabolic potential, ecology and presence of endohyphal bacteria is reflected in genomic diversity of Mucoromycotina.</title>
        <authorList>
            <person name="Muszewska A."/>
            <person name="Okrasinska A."/>
            <person name="Steczkiewicz K."/>
            <person name="Drgas O."/>
            <person name="Orlowska M."/>
            <person name="Perlinska-Lenart U."/>
            <person name="Aleksandrzak-Piekarczyk T."/>
            <person name="Szatraj K."/>
            <person name="Zielenkiewicz U."/>
            <person name="Pilsyk S."/>
            <person name="Malc E."/>
            <person name="Mieczkowski P."/>
            <person name="Kruszewska J.S."/>
            <person name="Biernat P."/>
            <person name="Pawlowska J."/>
        </authorList>
    </citation>
    <scope>NUCLEOTIDE SEQUENCE</scope>
    <source>
        <strain evidence="10">WA0000067209</strain>
    </source>
</reference>
<evidence type="ECO:0000256" key="1">
    <source>
        <dbReference type="ARBA" id="ARBA00004123"/>
    </source>
</evidence>
<evidence type="ECO:0000256" key="3">
    <source>
        <dbReference type="ARBA" id="ARBA00022737"/>
    </source>
</evidence>
<keyword evidence="4" id="KW-0805">Transcription regulation</keyword>
<feature type="region of interest" description="Disordered" evidence="8">
    <location>
        <begin position="461"/>
        <end position="493"/>
    </location>
</feature>
<dbReference type="Gene3D" id="1.20.1160.11">
    <property type="entry name" value="Paired amphipathic helix"/>
    <property type="match status" value="3"/>
</dbReference>
<evidence type="ECO:0000313" key="10">
    <source>
        <dbReference type="EMBL" id="KAG2184825.1"/>
    </source>
</evidence>
<dbReference type="InterPro" id="IPR036600">
    <property type="entry name" value="PAH_sf"/>
</dbReference>
<dbReference type="Proteomes" id="UP000654370">
    <property type="component" value="Unassembled WGS sequence"/>
</dbReference>
<evidence type="ECO:0000256" key="8">
    <source>
        <dbReference type="SAM" id="MobiDB-lite"/>
    </source>
</evidence>
<feature type="compositionally biased region" description="Basic and acidic residues" evidence="8">
    <location>
        <begin position="967"/>
        <end position="977"/>
    </location>
</feature>
<dbReference type="EMBL" id="JAEPQZ010000002">
    <property type="protein sequence ID" value="KAG2184825.1"/>
    <property type="molecule type" value="Genomic_DNA"/>
</dbReference>
<evidence type="ECO:0000256" key="6">
    <source>
        <dbReference type="ARBA" id="ARBA00023242"/>
    </source>
</evidence>
<feature type="compositionally biased region" description="Basic and acidic residues" evidence="8">
    <location>
        <begin position="55"/>
        <end position="64"/>
    </location>
</feature>
<keyword evidence="2" id="KW-0678">Repressor</keyword>
<dbReference type="GO" id="GO:0010628">
    <property type="term" value="P:positive regulation of gene expression"/>
    <property type="evidence" value="ECO:0007669"/>
    <property type="project" value="UniProtKB-ARBA"/>
</dbReference>
<comment type="subcellular location">
    <subcellularLocation>
        <location evidence="1 7">Nucleus</location>
    </subcellularLocation>
</comment>
<evidence type="ECO:0000256" key="2">
    <source>
        <dbReference type="ARBA" id="ARBA00022491"/>
    </source>
</evidence>
<evidence type="ECO:0000313" key="11">
    <source>
        <dbReference type="Proteomes" id="UP000654370"/>
    </source>
</evidence>
<feature type="region of interest" description="Disordered" evidence="8">
    <location>
        <begin position="905"/>
        <end position="987"/>
    </location>
</feature>
<sequence>MSSNDAPPQPPGQGDSPAYRYVYENEVTAPIQMDPASATNDDNGSVSADHPIPQPKEEDIKDVDMSESTPEVVSDNIQAVSATTPIDTSNNTNQAEEQVPEPQPSESEVPSSTAEDLESMPATTVEVKSEQDSETLKTAPAEPMETEAQEPSADAPQSSHTPTPDTSAYQSGANEQQESSPQPPTIAKVMAPPQEQSSSSQGGGAYRPLNVRDALTYLDQVKVQFSDQPDVYNKFLDIMKDFKSQAIDTPGVIERVSALFRGHPSLISGFNTFLPPGYRIECSLDNNQRDIIKVTTPTGTTTTTGGGVLQLSREGQQPAGPSSYYGGSYEPASTSQEAVGHPGMGQYQEGTPTHSTPGGDQEQLSPDSRRAPVEFNHAINYVNKIKNRFGNEPDTYKQFLEILQTYQKEQKPIQEVYALVQVLFKDATDLLSEFKQFLPEVTGQPASSFFFEDSFQGRPGKKVGLGNRKKRATGENGSDTAKGIKRSKMHHKTDYSEVSSARDEAFEILEPKQPSMSAEEVEFFDRVKKHINNKATYNEFLKVLNLFSQQVLDQNTLVERIENFIGNDKKLFKWFKEFVGYDGKDEVVENIPATTSRPEFIQNKSFGQSYRLIPKSLPTEMCSGRDALCQEVLNDHYVSHPTWSSEDSGFVSSKKNQYEEALHRCEEERYDYDLNIEANLNTIALLDPIAKKISLMSNEDKMNFKLPPGLGGPSKTIYQRIIKKVYGRERGLEIIDLLHENPAQVVPIVLKRLRQKDEEWKRAQREWNKIWREVDAKNYYKALDYLGINFKSTDRKQITSRALITEAETLKREQAEQRLRSKSIPSVKPSGLSQHQFRYSFSDKALFSDVTRLIFSYLDRQSGISDNDCNKIREFATKFVAEFFDVEDVNPDLNKKQVVEEVDDNMADDKDSQSAMSDDSEASTSGRSTSRRRQNNRGKSASKNLLKDATRRRRNAGRTQSPEADEKDATADESDVKAEEDEVPSDINMEEATATSSEQNGESQAQVPAHTSNVVKDVNTEEQASNVAAAATAPIVEQTKISTIFGNNPFYCFLRLYQQLVYHRLGVMKKIDIEFSANPEKAKKENRAAIELGVSSMKFECKLLLNNFHVSLAKMSLLLIFSRILLAIDLNFSQGYYDTLLELIDKFFEGELDQQSFEECSRYIFGTKAYLMFTIDKVVHVLAKQMHTLVADEISSTLISVDRIIDSASTKSLYQYSQQAEELVGSEENLYQSDFDANKRSLSIQLLGKDDINNDSNAEDRYESYVASYMDWTKDTDSVDHKKLRSSFLQRNLRPNKKMEHLNKAFVQSGMQYKICRNTYHMFYIIGSEDVFVRPHNASQESSTLQESRKLRDWLESPMGWARDLSDEAKAAKQAEAEALFEDKQNDELAA</sequence>
<dbReference type="GO" id="GO:0003714">
    <property type="term" value="F:transcription corepressor activity"/>
    <property type="evidence" value="ECO:0007669"/>
    <property type="project" value="InterPro"/>
</dbReference>
<proteinExistence type="predicted"/>
<feature type="region of interest" description="Disordered" evidence="8">
    <location>
        <begin position="296"/>
        <end position="368"/>
    </location>
</feature>
<dbReference type="Pfam" id="PF08295">
    <property type="entry name" value="Sin3_corepress"/>
    <property type="match status" value="1"/>
</dbReference>
<organism evidence="10 11">
    <name type="scientific">Mortierella isabellina</name>
    <name type="common">Filamentous fungus</name>
    <name type="synonym">Umbelopsis isabellina</name>
    <dbReference type="NCBI Taxonomy" id="91625"/>
    <lineage>
        <taxon>Eukaryota</taxon>
        <taxon>Fungi</taxon>
        <taxon>Fungi incertae sedis</taxon>
        <taxon>Mucoromycota</taxon>
        <taxon>Mucoromycotina</taxon>
        <taxon>Umbelopsidomycetes</taxon>
        <taxon>Umbelopsidales</taxon>
        <taxon>Umbelopsidaceae</taxon>
        <taxon>Umbelopsis</taxon>
    </lineage>
</organism>
<feature type="compositionally biased region" description="Polar residues" evidence="8">
    <location>
        <begin position="66"/>
        <end position="95"/>
    </location>
</feature>
<dbReference type="FunFam" id="1.20.1160.11:FF:000002">
    <property type="entry name" value="Paired amphipathic helix protein SIN3"/>
    <property type="match status" value="1"/>
</dbReference>
<feature type="region of interest" description="Disordered" evidence="8">
    <location>
        <begin position="1"/>
        <end position="207"/>
    </location>
</feature>
<dbReference type="GO" id="GO:0033698">
    <property type="term" value="C:Rpd3L complex"/>
    <property type="evidence" value="ECO:0007669"/>
    <property type="project" value="UniProtKB-ARBA"/>
</dbReference>
<evidence type="ECO:0000256" key="4">
    <source>
        <dbReference type="ARBA" id="ARBA00023015"/>
    </source>
</evidence>
<dbReference type="InterPro" id="IPR031693">
    <property type="entry name" value="Sin3_C"/>
</dbReference>
<dbReference type="InterPro" id="IPR013194">
    <property type="entry name" value="HDAC_interact_dom"/>
</dbReference>
<accession>A0A8H7Q3F2</accession>
<dbReference type="Pfam" id="PF16879">
    <property type="entry name" value="Sin3a_C"/>
    <property type="match status" value="1"/>
</dbReference>
<dbReference type="InterPro" id="IPR039774">
    <property type="entry name" value="Sin3-like"/>
</dbReference>
<dbReference type="SMART" id="SM00761">
    <property type="entry name" value="HDAC_interact"/>
    <property type="match status" value="1"/>
</dbReference>
<evidence type="ECO:0000256" key="7">
    <source>
        <dbReference type="PROSITE-ProRule" id="PRU00810"/>
    </source>
</evidence>
<keyword evidence="6 7" id="KW-0539">Nucleus</keyword>
<dbReference type="OrthoDB" id="10265969at2759"/>
<comment type="caution">
    <text evidence="10">The sequence shown here is derived from an EMBL/GenBank/DDBJ whole genome shotgun (WGS) entry which is preliminary data.</text>
</comment>
<feature type="compositionally biased region" description="Polar residues" evidence="8">
    <location>
        <begin position="37"/>
        <end position="46"/>
    </location>
</feature>
<dbReference type="FunFam" id="1.20.1160.11:FF:000003">
    <property type="entry name" value="Paired amphipathic helix SIN3-like protein"/>
    <property type="match status" value="1"/>
</dbReference>
<dbReference type="InterPro" id="IPR003822">
    <property type="entry name" value="PAH"/>
</dbReference>
<feature type="compositionally biased region" description="Polar residues" evidence="8">
    <location>
        <begin position="155"/>
        <end position="180"/>
    </location>
</feature>
<dbReference type="FunFam" id="1.20.1160.11:FF:000001">
    <property type="entry name" value="Paired amphipathic helix protein Sin3"/>
    <property type="match status" value="1"/>
</dbReference>
<dbReference type="SUPFAM" id="SSF47762">
    <property type="entry name" value="PAH2 domain"/>
    <property type="match status" value="3"/>
</dbReference>
<dbReference type="Pfam" id="PF02671">
    <property type="entry name" value="PAH"/>
    <property type="match status" value="3"/>
</dbReference>
<dbReference type="PANTHER" id="PTHR12346">
    <property type="entry name" value="SIN3B-RELATED"/>
    <property type="match status" value="1"/>
</dbReference>
<protein>
    <recommendedName>
        <fullName evidence="9">Histone deacetylase interacting domain-containing protein</fullName>
    </recommendedName>
</protein>
<keyword evidence="3" id="KW-0677">Repeat</keyword>
<keyword evidence="5" id="KW-0804">Transcription</keyword>
<feature type="compositionally biased region" description="Polar residues" evidence="8">
    <location>
        <begin position="348"/>
        <end position="366"/>
    </location>
</feature>
<keyword evidence="11" id="KW-1185">Reference proteome</keyword>